<name>A0A7S7RPD0_9BACT</name>
<accession>A0A7S7RPD0</accession>
<dbReference type="Gene3D" id="3.30.2140.10">
    <property type="entry name" value="Arylamine N-acetyltransferase"/>
    <property type="match status" value="1"/>
</dbReference>
<dbReference type="AlphaFoldDB" id="A0A7S7RPD0"/>
<organism evidence="3 4">
    <name type="scientific">Candidatus Sulfurimonas baltica</name>
    <dbReference type="NCBI Taxonomy" id="2740404"/>
    <lineage>
        <taxon>Bacteria</taxon>
        <taxon>Pseudomonadati</taxon>
        <taxon>Campylobacterota</taxon>
        <taxon>Epsilonproteobacteria</taxon>
        <taxon>Campylobacterales</taxon>
        <taxon>Sulfurimonadaceae</taxon>
        <taxon>Sulfurimonas</taxon>
    </lineage>
</organism>
<proteinExistence type="inferred from homology"/>
<sequence length="264" mass="30474">MFQPYYKKLNIEEKQPSLQLVKDIQKKHLESFSFNNISVLLKQPISLEIEDIINKIVINNFGGYCFEHNKLIHDVLQSLGFNVRILVARVVNNQDIDTPRTHRITLLEQDGDKYIVDVGFGAMCPKTPIKIDILNDSNQGYRIIKNNGNEFQLELSTQKGYFTLYKFNLENYTQADCIMGNFYSSNHPNAVFVNNFVIALKLEDITLSLRNNSYHKISENHTEIINVTNPMQLYSIINDDFSISITEEQSSKLFGITKKLLENL</sequence>
<dbReference type="PRINTS" id="PR01543">
    <property type="entry name" value="ANATRNSFRASE"/>
</dbReference>
<dbReference type="InterPro" id="IPR038765">
    <property type="entry name" value="Papain-like_cys_pep_sf"/>
</dbReference>
<dbReference type="InterPro" id="IPR001447">
    <property type="entry name" value="Arylamine_N-AcTrfase"/>
</dbReference>
<dbReference type="Pfam" id="PF00797">
    <property type="entry name" value="Acetyltransf_2"/>
    <property type="match status" value="1"/>
</dbReference>
<dbReference type="PANTHER" id="PTHR11786">
    <property type="entry name" value="N-HYDROXYARYLAMINE O-ACETYLTRANSFERASE"/>
    <property type="match status" value="1"/>
</dbReference>
<reference evidence="3 4" key="1">
    <citation type="submission" date="2020-05" db="EMBL/GenBank/DDBJ databases">
        <title>Sulfurimonas marisnigri, sp. nov., and Sulfurimonas baltica, sp. nov., manganese oxide reducing chemolithoautotrophs of the class Epsilonproteobacteria isolated from the pelagic redoxclines of the Black and Baltic Seas and emended description of the genus Sulfurimonas.</title>
        <authorList>
            <person name="Henkel J.V."/>
            <person name="Laudan C."/>
            <person name="Werner J."/>
            <person name="Neu T."/>
            <person name="Plewe S."/>
            <person name="Sproer C."/>
            <person name="Bunk B."/>
            <person name="Schulz-Vogt H.N."/>
        </authorList>
    </citation>
    <scope>NUCLEOTIDE SEQUENCE [LARGE SCALE GENOMIC DNA]</scope>
    <source>
        <strain evidence="3 4">GD2</strain>
    </source>
</reference>
<dbReference type="EMBL" id="CP054492">
    <property type="protein sequence ID" value="QOY53474.1"/>
    <property type="molecule type" value="Genomic_DNA"/>
</dbReference>
<dbReference type="Gene3D" id="2.40.128.150">
    <property type="entry name" value="Cysteine proteinases"/>
    <property type="match status" value="1"/>
</dbReference>
<gene>
    <name evidence="3" type="ORF">HUE88_08615</name>
</gene>
<comment type="similarity">
    <text evidence="1 2">Belongs to the arylamine N-acetyltransferase family.</text>
</comment>
<dbReference type="PANTHER" id="PTHR11786:SF0">
    <property type="entry name" value="ARYLAMINE N-ACETYLTRANSFERASE 4-RELATED"/>
    <property type="match status" value="1"/>
</dbReference>
<protein>
    <submittedName>
        <fullName evidence="3">Arylamine N-acetyltransferase</fullName>
    </submittedName>
</protein>
<evidence type="ECO:0000313" key="3">
    <source>
        <dbReference type="EMBL" id="QOY53474.1"/>
    </source>
</evidence>
<dbReference type="GO" id="GO:0016407">
    <property type="term" value="F:acetyltransferase activity"/>
    <property type="evidence" value="ECO:0007669"/>
    <property type="project" value="InterPro"/>
</dbReference>
<evidence type="ECO:0000313" key="4">
    <source>
        <dbReference type="Proteomes" id="UP000593994"/>
    </source>
</evidence>
<evidence type="ECO:0000256" key="2">
    <source>
        <dbReference type="RuleBase" id="RU003452"/>
    </source>
</evidence>
<keyword evidence="4" id="KW-1185">Reference proteome</keyword>
<dbReference type="SUPFAM" id="SSF54001">
    <property type="entry name" value="Cysteine proteinases"/>
    <property type="match status" value="1"/>
</dbReference>
<dbReference type="KEGG" id="sbal:HUE88_08615"/>
<evidence type="ECO:0000256" key="1">
    <source>
        <dbReference type="ARBA" id="ARBA00006547"/>
    </source>
</evidence>
<dbReference type="Proteomes" id="UP000593994">
    <property type="component" value="Chromosome"/>
</dbReference>
<keyword evidence="3" id="KW-0808">Transferase</keyword>